<sequence length="709" mass="79184">MERLIVAHTPLADDRLLFSKLTGSEQLSGLYCFEVELLSASNDIDIKSLLGQAMTVALNTHKETPRYLNGCVTQITLVGRETTGERYYVWLAVLRPALWYLTQNRDFRIWQEKSVPEIITELLAEHHIPFDNQLSWRYRRWNYCVQYQESDFDFISRLMEHEGIYYYFHHQLGSEVFVLADAPEAHGSLPGYEKLAYHPCEEQVAEAITRWSVTDSITPALYSHDDYDYRQPDARLLEVRQNPHSFAAGKAEVFDWPGGFTDREHGEFYARVRQQEFAARHQQISGSASALGIGAGYRFNFTQAPRPVDEGDYLTISASYKLVANAYASGSDQVAEQRINFVVVPAAVNWRPARTTRWPKTHGPQTAVVVGPRGETLWTDQYGRVKLKFRWDRHGRDDETASCWVRVSSYRAGWKYGAVQVPRIGEEVVVDFINGDPDRPIITGGVYNQQNMPPWDLPSAATRMGFMSRSSGGTMDNASFLYLDDAPGRESFAMHAERDMTISVENNLNLQVDSNSRYLIKGNRSTEVLADDDLTIDGNRHIFTKGGYSEQVVGPVSQVYQQGLLTEISSAGKKEIIHGEVSVSIEGGWQQNVSGGDIAISSPNNIHLESDSNIAINAPSLTFTTRGEACTLSGVNIGINGLDIKVNGMTAGTTLSSNEVKGVASSITGFNMSKSVVSLQTDTIKYSGSGVKLDYSSQISIFSMLHLYM</sequence>
<dbReference type="STRING" id="1560201.NG42_14640"/>
<dbReference type="RefSeq" id="WP_052900222.1">
    <property type="nucleotide sequence ID" value="NZ_JRXE01000020.1"/>
</dbReference>
<keyword evidence="9" id="KW-1185">Reference proteome</keyword>
<organism evidence="6 9">
    <name type="scientific">Winslowiella iniecta</name>
    <dbReference type="NCBI Taxonomy" id="1560201"/>
    <lineage>
        <taxon>Bacteria</taxon>
        <taxon>Pseudomonadati</taxon>
        <taxon>Pseudomonadota</taxon>
        <taxon>Gammaproteobacteria</taxon>
        <taxon>Enterobacterales</taxon>
        <taxon>Erwiniaceae</taxon>
        <taxon>Winslowiella</taxon>
    </lineage>
</organism>
<gene>
    <name evidence="6" type="ORF">NG42_14640</name>
    <name evidence="7" type="ORF">NG43_14065</name>
</gene>
<evidence type="ECO:0000313" key="9">
    <source>
        <dbReference type="Proteomes" id="UP000037088"/>
    </source>
</evidence>
<dbReference type="InterPro" id="IPR037026">
    <property type="entry name" value="Vgr_OB-fold_dom_sf"/>
</dbReference>
<dbReference type="Gene3D" id="2.30.110.50">
    <property type="match status" value="1"/>
</dbReference>
<evidence type="ECO:0000256" key="3">
    <source>
        <dbReference type="ARBA" id="ARBA00022525"/>
    </source>
</evidence>
<dbReference type="InterPro" id="IPR006533">
    <property type="entry name" value="T6SS_Vgr_RhsGE"/>
</dbReference>
<dbReference type="OrthoDB" id="6710627at2"/>
<dbReference type="InterPro" id="IPR050708">
    <property type="entry name" value="T6SS_VgrG/RHS"/>
</dbReference>
<proteinExistence type="inferred from homology"/>
<dbReference type="NCBIfam" id="TIGR03361">
    <property type="entry name" value="VI_Rhs_Vgr"/>
    <property type="match status" value="1"/>
</dbReference>
<feature type="domain" description="Gp5/Type VI secretion system Vgr C-terminal trimerisation" evidence="5">
    <location>
        <begin position="464"/>
        <end position="562"/>
    </location>
</feature>
<feature type="domain" description="Gp5/Type VI secretion system Vgr protein OB-fold" evidence="4">
    <location>
        <begin position="380"/>
        <end position="447"/>
    </location>
</feature>
<evidence type="ECO:0000256" key="2">
    <source>
        <dbReference type="ARBA" id="ARBA00005558"/>
    </source>
</evidence>
<dbReference type="InterPro" id="IPR017847">
    <property type="entry name" value="T6SS_RhsGE_Vgr_subset"/>
</dbReference>
<comment type="similarity">
    <text evidence="2">Belongs to the VgrG protein family.</text>
</comment>
<dbReference type="InterPro" id="IPR054030">
    <property type="entry name" value="Gp5_Vgr_C"/>
</dbReference>
<dbReference type="PATRIC" id="fig|1560201.3.peg.3110"/>
<dbReference type="AlphaFoldDB" id="A0A0L7T0M9"/>
<comment type="subcellular location">
    <subcellularLocation>
        <location evidence="1">Secreted</location>
    </subcellularLocation>
</comment>
<reference evidence="8 9" key="1">
    <citation type="journal article" date="2015" name="Int. J. Syst. Evol. Microbiol.">
        <title>Erwinia iniecta sp. nov., isolated from Russian wheat aphids (Diuraphis noxia).</title>
        <authorList>
            <person name="Campillo T."/>
            <person name="Luna E."/>
            <person name="Portier P."/>
            <person name="Fischer-Le Saux M."/>
            <person name="Lapitan N."/>
            <person name="Tisserat N.A."/>
            <person name="Leach J.E."/>
        </authorList>
    </citation>
    <scope>NUCLEOTIDE SEQUENCE [LARGE SCALE GENOMIC DNA]</scope>
    <source>
        <strain evidence="6 9">B120</strain>
        <strain evidence="7 8">B149</strain>
    </source>
</reference>
<dbReference type="Proteomes" id="UP000036851">
    <property type="component" value="Unassembled WGS sequence"/>
</dbReference>
<dbReference type="EMBL" id="JRXE01000020">
    <property type="protein sequence ID" value="KOC88888.1"/>
    <property type="molecule type" value="Genomic_DNA"/>
</dbReference>
<dbReference type="Gene3D" id="3.55.50.10">
    <property type="entry name" value="Baseplate protein-like domains"/>
    <property type="match status" value="1"/>
</dbReference>
<accession>A0A0L7T0M9</accession>
<dbReference type="Pfam" id="PF22178">
    <property type="entry name" value="Gp5_trimer_C"/>
    <property type="match status" value="1"/>
</dbReference>
<dbReference type="Proteomes" id="UP000037088">
    <property type="component" value="Unassembled WGS sequence"/>
</dbReference>
<protein>
    <submittedName>
        <fullName evidence="6">Uncharacterized protein</fullName>
    </submittedName>
</protein>
<dbReference type="SUPFAM" id="SSF69279">
    <property type="entry name" value="Phage tail proteins"/>
    <property type="match status" value="2"/>
</dbReference>
<evidence type="ECO:0000313" key="7">
    <source>
        <dbReference type="EMBL" id="KOC92296.1"/>
    </source>
</evidence>
<evidence type="ECO:0000256" key="1">
    <source>
        <dbReference type="ARBA" id="ARBA00004613"/>
    </source>
</evidence>
<dbReference type="NCBIfam" id="TIGR01646">
    <property type="entry name" value="vgr_GE"/>
    <property type="match status" value="1"/>
</dbReference>
<name>A0A0L7T0M9_9GAMM</name>
<comment type="caution">
    <text evidence="6">The sequence shown here is derived from an EMBL/GenBank/DDBJ whole genome shotgun (WGS) entry which is preliminary data.</text>
</comment>
<evidence type="ECO:0000259" key="4">
    <source>
        <dbReference type="Pfam" id="PF04717"/>
    </source>
</evidence>
<dbReference type="InterPro" id="IPR006531">
    <property type="entry name" value="Gp5/Vgr_OB"/>
</dbReference>
<dbReference type="Gene3D" id="2.40.50.230">
    <property type="entry name" value="Gp5 N-terminal domain"/>
    <property type="match status" value="1"/>
</dbReference>
<dbReference type="Pfam" id="PF05954">
    <property type="entry name" value="Phage_GPD"/>
    <property type="match status" value="1"/>
</dbReference>
<dbReference type="Gene3D" id="4.10.220.110">
    <property type="match status" value="1"/>
</dbReference>
<dbReference type="Pfam" id="PF04717">
    <property type="entry name" value="Phage_base_V"/>
    <property type="match status" value="1"/>
</dbReference>
<dbReference type="SUPFAM" id="SSF69349">
    <property type="entry name" value="Phage fibre proteins"/>
    <property type="match status" value="1"/>
</dbReference>
<evidence type="ECO:0000259" key="5">
    <source>
        <dbReference type="Pfam" id="PF22178"/>
    </source>
</evidence>
<dbReference type="GO" id="GO:0005576">
    <property type="term" value="C:extracellular region"/>
    <property type="evidence" value="ECO:0007669"/>
    <property type="project" value="UniProtKB-SubCell"/>
</dbReference>
<evidence type="ECO:0000313" key="8">
    <source>
        <dbReference type="Proteomes" id="UP000036851"/>
    </source>
</evidence>
<dbReference type="EMBL" id="JRXF01000021">
    <property type="protein sequence ID" value="KOC92296.1"/>
    <property type="molecule type" value="Genomic_DNA"/>
</dbReference>
<dbReference type="PANTHER" id="PTHR32305:SF15">
    <property type="entry name" value="PROTEIN RHSA-RELATED"/>
    <property type="match status" value="1"/>
</dbReference>
<dbReference type="SUPFAM" id="SSF69255">
    <property type="entry name" value="gp5 N-terminal domain-like"/>
    <property type="match status" value="1"/>
</dbReference>
<evidence type="ECO:0000313" key="6">
    <source>
        <dbReference type="EMBL" id="KOC88888.1"/>
    </source>
</evidence>
<keyword evidence="3" id="KW-0964">Secreted</keyword>
<dbReference type="PANTHER" id="PTHR32305">
    <property type="match status" value="1"/>
</dbReference>